<dbReference type="STRING" id="40148.A0A0E0A038"/>
<dbReference type="PANTHER" id="PTHR33356">
    <property type="entry name" value="TIP41-LIKE PROTEIN"/>
    <property type="match status" value="1"/>
</dbReference>
<dbReference type="PANTHER" id="PTHR33356:SF12">
    <property type="entry name" value="ATAXIN-2 C-TERMINAL DOMAIN-CONTAINING PROTEIN"/>
    <property type="match status" value="1"/>
</dbReference>
<sequence length="379" mass="39360">MATEWSDGGEEFLLPDEFLDDDFFSEEEKAAVAARSDSSDEEDCLAGLSRRLAGLLGDDGERDAPPKVAEVTVGSPQSTLCGLPKSGQESPNGGASQVSSPPSSPLEQKPADPWDMLYEAAGQVARMRVTNSIPVPNNPYGFPAHAGFAAPARKASPPPPVAPPATKVAPAAYYHSLAQLLTQRQIQATQFHLLKQQQLLKLQRDRHLAAAAAWGARQTAAAKTAGCGVAAPPVDMNPAAWPPLQKQQHATAPGVGGGGGGGMRAVFLTPPGAKRERNGTGVFLPRPAGAPAEPKRKTGCSTVLVPARVVQALNLNLDDLGAQPRYPGGFVLDHDTLINRSNAMLASQKRRASPAVPSPAPAPALCHSSGGDGGGDDVQ</sequence>
<reference evidence="2" key="1">
    <citation type="submission" date="2015-04" db="UniProtKB">
        <authorList>
            <consortium name="EnsemblPlants"/>
        </authorList>
    </citation>
    <scope>IDENTIFICATION</scope>
</reference>
<accession>A0A0E0A038</accession>
<organism evidence="2">
    <name type="scientific">Oryza glumipatula</name>
    <dbReference type="NCBI Taxonomy" id="40148"/>
    <lineage>
        <taxon>Eukaryota</taxon>
        <taxon>Viridiplantae</taxon>
        <taxon>Streptophyta</taxon>
        <taxon>Embryophyta</taxon>
        <taxon>Tracheophyta</taxon>
        <taxon>Spermatophyta</taxon>
        <taxon>Magnoliopsida</taxon>
        <taxon>Liliopsida</taxon>
        <taxon>Poales</taxon>
        <taxon>Poaceae</taxon>
        <taxon>BOP clade</taxon>
        <taxon>Oryzoideae</taxon>
        <taxon>Oryzeae</taxon>
        <taxon>Oryzinae</taxon>
        <taxon>Oryza</taxon>
    </lineage>
</organism>
<dbReference type="EnsemblPlants" id="OGLUM05G19870.1">
    <property type="protein sequence ID" value="OGLUM05G19870.1"/>
    <property type="gene ID" value="OGLUM05G19870"/>
</dbReference>
<dbReference type="Proteomes" id="UP000026961">
    <property type="component" value="Chromosome 5"/>
</dbReference>
<name>A0A0E0A038_9ORYZ</name>
<dbReference type="AlphaFoldDB" id="A0A0E0A038"/>
<feature type="region of interest" description="Disordered" evidence="1">
    <location>
        <begin position="55"/>
        <end position="111"/>
    </location>
</feature>
<evidence type="ECO:0000313" key="3">
    <source>
        <dbReference type="Proteomes" id="UP000026961"/>
    </source>
</evidence>
<dbReference type="PIRSF" id="PIRSF022260">
    <property type="entry name" value="UCP022260"/>
    <property type="match status" value="1"/>
</dbReference>
<feature type="region of interest" description="Disordered" evidence="1">
    <location>
        <begin position="271"/>
        <end position="297"/>
    </location>
</feature>
<dbReference type="eggNOG" id="ENOG502QW8M">
    <property type="taxonomic scope" value="Eukaryota"/>
</dbReference>
<dbReference type="InterPro" id="IPR016802">
    <property type="entry name" value="UCP022260"/>
</dbReference>
<evidence type="ECO:0000313" key="2">
    <source>
        <dbReference type="EnsemblPlants" id="OGLUM05G19870.1"/>
    </source>
</evidence>
<proteinExistence type="predicted"/>
<evidence type="ECO:0000256" key="1">
    <source>
        <dbReference type="SAM" id="MobiDB-lite"/>
    </source>
</evidence>
<feature type="compositionally biased region" description="Polar residues" evidence="1">
    <location>
        <begin position="87"/>
        <end position="101"/>
    </location>
</feature>
<reference evidence="2" key="2">
    <citation type="submission" date="2018-05" db="EMBL/GenBank/DDBJ databases">
        <title>OgluRS3 (Oryza glumaepatula Reference Sequence Version 3).</title>
        <authorList>
            <person name="Zhang J."/>
            <person name="Kudrna D."/>
            <person name="Lee S."/>
            <person name="Talag J."/>
            <person name="Welchert J."/>
            <person name="Wing R.A."/>
        </authorList>
    </citation>
    <scope>NUCLEOTIDE SEQUENCE [LARGE SCALE GENOMIC DNA]</scope>
</reference>
<feature type="region of interest" description="Disordered" evidence="1">
    <location>
        <begin position="345"/>
        <end position="379"/>
    </location>
</feature>
<protein>
    <submittedName>
        <fullName evidence="2">Uncharacterized protein</fullName>
    </submittedName>
</protein>
<keyword evidence="3" id="KW-1185">Reference proteome</keyword>
<dbReference type="Gramene" id="OGLUM05G19870.1">
    <property type="protein sequence ID" value="OGLUM05G19870.1"/>
    <property type="gene ID" value="OGLUM05G19870"/>
</dbReference>